<keyword evidence="9" id="KW-1185">Reference proteome</keyword>
<evidence type="ECO:0000313" key="9">
    <source>
        <dbReference type="Proteomes" id="UP000321533"/>
    </source>
</evidence>
<evidence type="ECO:0000313" key="8">
    <source>
        <dbReference type="EMBL" id="QEC66864.1"/>
    </source>
</evidence>
<sequence>MTLLKSFSNNKFSLKATGVKLTITGLCFAILWSSASAATKIGLESAQPFVIAVTRFFIGGAIMLFITHVLLKKRLPKQKEWNQLAMYGLLNISIYLGCYVIAMQNVSAGLGSLSVGTNPVLISIITSIWLKQPVKGNTIFSLLLCTAGIVIAAYPLLENSYATPTGLIILSISMLSYSVGALYFSQKKWNDLHILTINGWQTLLGGLFLLPFLFIFYDKTKNTYDLKWISCVLWLAIPVSIGAVQLWLYLLRNNPVKASFWLFLCPAFGFVIAAILMKEPISTYTFIGVAFVIAGLYLVQKKKATV</sequence>
<feature type="domain" description="EamA" evidence="7">
    <location>
        <begin position="166"/>
        <end position="299"/>
    </location>
</feature>
<dbReference type="PANTHER" id="PTHR32322:SF2">
    <property type="entry name" value="EAMA DOMAIN-CONTAINING PROTEIN"/>
    <property type="match status" value="1"/>
</dbReference>
<feature type="transmembrane region" description="Helical" evidence="6">
    <location>
        <begin position="197"/>
        <end position="217"/>
    </location>
</feature>
<accession>A0A5B8V631</accession>
<dbReference type="RefSeq" id="WP_147188664.1">
    <property type="nucleotide sequence ID" value="NZ_CP042435.1"/>
</dbReference>
<dbReference type="Gene3D" id="1.10.3730.20">
    <property type="match status" value="1"/>
</dbReference>
<keyword evidence="3 6" id="KW-0812">Transmembrane</keyword>
<feature type="domain" description="EamA" evidence="7">
    <location>
        <begin position="23"/>
        <end position="152"/>
    </location>
</feature>
<dbReference type="KEGG" id="pgin:FRZ67_05940"/>
<dbReference type="OrthoDB" id="1098926at2"/>
<dbReference type="EMBL" id="CP042435">
    <property type="protein sequence ID" value="QEC66864.1"/>
    <property type="molecule type" value="Genomic_DNA"/>
</dbReference>
<dbReference type="SUPFAM" id="SSF103481">
    <property type="entry name" value="Multidrug resistance efflux transporter EmrE"/>
    <property type="match status" value="2"/>
</dbReference>
<comment type="similarity">
    <text evidence="2">Belongs to the EamA transporter family.</text>
</comment>
<feature type="transmembrane region" description="Helical" evidence="6">
    <location>
        <begin position="83"/>
        <end position="102"/>
    </location>
</feature>
<keyword evidence="4 6" id="KW-1133">Transmembrane helix</keyword>
<feature type="transmembrane region" description="Helical" evidence="6">
    <location>
        <begin position="47"/>
        <end position="71"/>
    </location>
</feature>
<dbReference type="Pfam" id="PF00892">
    <property type="entry name" value="EamA"/>
    <property type="match status" value="2"/>
</dbReference>
<proteinExistence type="inferred from homology"/>
<evidence type="ECO:0000256" key="4">
    <source>
        <dbReference type="ARBA" id="ARBA00022989"/>
    </source>
</evidence>
<dbReference type="InterPro" id="IPR000620">
    <property type="entry name" value="EamA_dom"/>
</dbReference>
<dbReference type="Proteomes" id="UP000321533">
    <property type="component" value="Chromosome"/>
</dbReference>
<evidence type="ECO:0000256" key="3">
    <source>
        <dbReference type="ARBA" id="ARBA00022692"/>
    </source>
</evidence>
<feature type="transmembrane region" description="Helical" evidence="6">
    <location>
        <begin position="232"/>
        <end position="251"/>
    </location>
</feature>
<reference evidence="8 9" key="1">
    <citation type="journal article" date="2016" name="Int. J. Syst. Evol. Microbiol.">
        <title>Panacibacter ginsenosidivorans gen. nov., sp. nov., with ginsenoside converting activity isolated from soil of a ginseng field.</title>
        <authorList>
            <person name="Siddiqi M.Z."/>
            <person name="Muhammad Shafi S."/>
            <person name="Choi K.D."/>
            <person name="Im W.T."/>
        </authorList>
    </citation>
    <scope>NUCLEOTIDE SEQUENCE [LARGE SCALE GENOMIC DNA]</scope>
    <source>
        <strain evidence="8 9">Gsoil1550</strain>
    </source>
</reference>
<dbReference type="PANTHER" id="PTHR32322">
    <property type="entry name" value="INNER MEMBRANE TRANSPORTER"/>
    <property type="match status" value="1"/>
</dbReference>
<evidence type="ECO:0000256" key="2">
    <source>
        <dbReference type="ARBA" id="ARBA00007362"/>
    </source>
</evidence>
<feature type="transmembrane region" description="Helical" evidence="6">
    <location>
        <begin position="108"/>
        <end position="130"/>
    </location>
</feature>
<evidence type="ECO:0000256" key="5">
    <source>
        <dbReference type="ARBA" id="ARBA00023136"/>
    </source>
</evidence>
<organism evidence="8 9">
    <name type="scientific">Panacibacter ginsenosidivorans</name>
    <dbReference type="NCBI Taxonomy" id="1813871"/>
    <lineage>
        <taxon>Bacteria</taxon>
        <taxon>Pseudomonadati</taxon>
        <taxon>Bacteroidota</taxon>
        <taxon>Chitinophagia</taxon>
        <taxon>Chitinophagales</taxon>
        <taxon>Chitinophagaceae</taxon>
        <taxon>Panacibacter</taxon>
    </lineage>
</organism>
<keyword evidence="5 6" id="KW-0472">Membrane</keyword>
<feature type="transmembrane region" description="Helical" evidence="6">
    <location>
        <begin position="163"/>
        <end position="185"/>
    </location>
</feature>
<feature type="transmembrane region" description="Helical" evidence="6">
    <location>
        <begin position="281"/>
        <end position="299"/>
    </location>
</feature>
<dbReference type="InterPro" id="IPR037185">
    <property type="entry name" value="EmrE-like"/>
</dbReference>
<dbReference type="AlphaFoldDB" id="A0A5B8V631"/>
<evidence type="ECO:0000256" key="6">
    <source>
        <dbReference type="SAM" id="Phobius"/>
    </source>
</evidence>
<dbReference type="InterPro" id="IPR050638">
    <property type="entry name" value="AA-Vitamin_Transporters"/>
</dbReference>
<name>A0A5B8V631_9BACT</name>
<protein>
    <submittedName>
        <fullName evidence="8">DMT family transporter</fullName>
    </submittedName>
</protein>
<dbReference type="GO" id="GO:0016020">
    <property type="term" value="C:membrane"/>
    <property type="evidence" value="ECO:0007669"/>
    <property type="project" value="UniProtKB-SubCell"/>
</dbReference>
<feature type="transmembrane region" description="Helical" evidence="6">
    <location>
        <begin position="258"/>
        <end position="275"/>
    </location>
</feature>
<comment type="subcellular location">
    <subcellularLocation>
        <location evidence="1">Membrane</location>
        <topology evidence="1">Multi-pass membrane protein</topology>
    </subcellularLocation>
</comment>
<feature type="transmembrane region" description="Helical" evidence="6">
    <location>
        <begin position="137"/>
        <end position="157"/>
    </location>
</feature>
<gene>
    <name evidence="8" type="ORF">FRZ67_05940</name>
</gene>
<evidence type="ECO:0000259" key="7">
    <source>
        <dbReference type="Pfam" id="PF00892"/>
    </source>
</evidence>
<evidence type="ECO:0000256" key="1">
    <source>
        <dbReference type="ARBA" id="ARBA00004141"/>
    </source>
</evidence>